<dbReference type="EMBL" id="JAROAS010000013">
    <property type="protein sequence ID" value="MED4128159.1"/>
    <property type="molecule type" value="Genomic_DNA"/>
</dbReference>
<comment type="caution">
    <text evidence="1">The sequence shown here is derived from an EMBL/GenBank/DDBJ whole genome shotgun (WGS) entry which is preliminary data.</text>
</comment>
<name>A0ABU6NJ01_9BACI</name>
<gene>
    <name evidence="1" type="ORF">P5F74_08475</name>
</gene>
<proteinExistence type="predicted"/>
<reference evidence="1 2" key="1">
    <citation type="submission" date="2023-03" db="EMBL/GenBank/DDBJ databases">
        <title>Bacillus Genome Sequencing.</title>
        <authorList>
            <person name="Dunlap C."/>
        </authorList>
    </citation>
    <scope>NUCLEOTIDE SEQUENCE [LARGE SCALE GENOMIC DNA]</scope>
    <source>
        <strain evidence="1 2">B-4107</strain>
    </source>
</reference>
<dbReference type="RefSeq" id="WP_144560193.1">
    <property type="nucleotide sequence ID" value="NZ_CP042163.1"/>
</dbReference>
<keyword evidence="2" id="KW-1185">Reference proteome</keyword>
<accession>A0ABU6NJ01</accession>
<sequence length="80" mass="9162">MVNDDTVNVVPNTHLHDNSVQHIHADFDPISFEDNVKDADLVAELEIQELITEMEEPSPQSIFKANVLNIFYRANMKILK</sequence>
<dbReference type="Proteomes" id="UP001341820">
    <property type="component" value="Unassembled WGS sequence"/>
</dbReference>
<evidence type="ECO:0000313" key="2">
    <source>
        <dbReference type="Proteomes" id="UP001341820"/>
    </source>
</evidence>
<evidence type="ECO:0000313" key="1">
    <source>
        <dbReference type="EMBL" id="MED4128159.1"/>
    </source>
</evidence>
<organism evidence="1 2">
    <name type="scientific">Shouchella miscanthi</name>
    <dbReference type="NCBI Taxonomy" id="2598861"/>
    <lineage>
        <taxon>Bacteria</taxon>
        <taxon>Bacillati</taxon>
        <taxon>Bacillota</taxon>
        <taxon>Bacilli</taxon>
        <taxon>Bacillales</taxon>
        <taxon>Bacillaceae</taxon>
        <taxon>Shouchella</taxon>
    </lineage>
</organism>
<protein>
    <submittedName>
        <fullName evidence="1">Uncharacterized protein</fullName>
    </submittedName>
</protein>